<reference evidence="1 2" key="1">
    <citation type="submission" date="2019-05" db="EMBL/GenBank/DDBJ databases">
        <title>Another draft genome of Portunus trituberculatus and its Hox gene families provides insights of decapod evolution.</title>
        <authorList>
            <person name="Jeong J.-H."/>
            <person name="Song I."/>
            <person name="Kim S."/>
            <person name="Choi T."/>
            <person name="Kim D."/>
            <person name="Ryu S."/>
            <person name="Kim W."/>
        </authorList>
    </citation>
    <scope>NUCLEOTIDE SEQUENCE [LARGE SCALE GENOMIC DNA]</scope>
    <source>
        <tissue evidence="1">Muscle</tissue>
    </source>
</reference>
<evidence type="ECO:0000313" key="1">
    <source>
        <dbReference type="EMBL" id="MPC62956.1"/>
    </source>
</evidence>
<dbReference type="EMBL" id="VSRR010020257">
    <property type="protein sequence ID" value="MPC62956.1"/>
    <property type="molecule type" value="Genomic_DNA"/>
</dbReference>
<proteinExistence type="predicted"/>
<dbReference type="Proteomes" id="UP000324222">
    <property type="component" value="Unassembled WGS sequence"/>
</dbReference>
<protein>
    <submittedName>
        <fullName evidence="1">Uncharacterized protein</fullName>
    </submittedName>
</protein>
<sequence length="12" mass="1313">MQSTHCMTTCLG</sequence>
<organism evidence="1 2">
    <name type="scientific">Portunus trituberculatus</name>
    <name type="common">Swimming crab</name>
    <name type="synonym">Neptunus trituberculatus</name>
    <dbReference type="NCBI Taxonomy" id="210409"/>
    <lineage>
        <taxon>Eukaryota</taxon>
        <taxon>Metazoa</taxon>
        <taxon>Ecdysozoa</taxon>
        <taxon>Arthropoda</taxon>
        <taxon>Crustacea</taxon>
        <taxon>Multicrustacea</taxon>
        <taxon>Malacostraca</taxon>
        <taxon>Eumalacostraca</taxon>
        <taxon>Eucarida</taxon>
        <taxon>Decapoda</taxon>
        <taxon>Pleocyemata</taxon>
        <taxon>Brachyura</taxon>
        <taxon>Eubrachyura</taxon>
        <taxon>Portunoidea</taxon>
        <taxon>Portunidae</taxon>
        <taxon>Portuninae</taxon>
        <taxon>Portunus</taxon>
    </lineage>
</organism>
<comment type="caution">
    <text evidence="1">The sequence shown here is derived from an EMBL/GenBank/DDBJ whole genome shotgun (WGS) entry which is preliminary data.</text>
</comment>
<keyword evidence="2" id="KW-1185">Reference proteome</keyword>
<evidence type="ECO:0000313" key="2">
    <source>
        <dbReference type="Proteomes" id="UP000324222"/>
    </source>
</evidence>
<gene>
    <name evidence="1" type="ORF">E2C01_057047</name>
</gene>
<accession>A0A5B7GZB0</accession>
<name>A0A5B7GZB0_PORTR</name>